<accession>A0A2W5FL61</accession>
<feature type="non-terminal residue" evidence="1">
    <location>
        <position position="1"/>
    </location>
</feature>
<organism evidence="1 2">
    <name type="scientific">Micavibrio aeruginosavorus</name>
    <dbReference type="NCBI Taxonomy" id="349221"/>
    <lineage>
        <taxon>Bacteria</taxon>
        <taxon>Pseudomonadati</taxon>
        <taxon>Bdellovibrionota</taxon>
        <taxon>Bdellovibrionia</taxon>
        <taxon>Bdellovibrionales</taxon>
        <taxon>Pseudobdellovibrionaceae</taxon>
        <taxon>Micavibrio</taxon>
    </lineage>
</organism>
<reference evidence="1 2" key="1">
    <citation type="submission" date="2017-08" db="EMBL/GenBank/DDBJ databases">
        <title>Infants hospitalized years apart are colonized by the same room-sourced microbial strains.</title>
        <authorList>
            <person name="Brooks B."/>
            <person name="Olm M.R."/>
            <person name="Firek B.A."/>
            <person name="Baker R."/>
            <person name="Thomas B.C."/>
            <person name="Morowitz M.J."/>
            <person name="Banfield J.F."/>
        </authorList>
    </citation>
    <scope>NUCLEOTIDE SEQUENCE [LARGE SCALE GENOMIC DNA]</scope>
    <source>
        <strain evidence="1">S2_006_000_R2_64</strain>
    </source>
</reference>
<evidence type="ECO:0000313" key="1">
    <source>
        <dbReference type="EMBL" id="PZP54540.1"/>
    </source>
</evidence>
<dbReference type="EMBL" id="QFOT01000128">
    <property type="protein sequence ID" value="PZP54540.1"/>
    <property type="molecule type" value="Genomic_DNA"/>
</dbReference>
<comment type="caution">
    <text evidence="1">The sequence shown here is derived from an EMBL/GenBank/DDBJ whole genome shotgun (WGS) entry which is preliminary data.</text>
</comment>
<protein>
    <submittedName>
        <fullName evidence="1">Uncharacterized protein</fullName>
    </submittedName>
</protein>
<name>A0A2W5FL61_9BACT</name>
<dbReference type="Proteomes" id="UP000249739">
    <property type="component" value="Unassembled WGS sequence"/>
</dbReference>
<proteinExistence type="predicted"/>
<gene>
    <name evidence="1" type="ORF">DI586_09560</name>
</gene>
<dbReference type="AlphaFoldDB" id="A0A2W5FL61"/>
<evidence type="ECO:0000313" key="2">
    <source>
        <dbReference type="Proteomes" id="UP000249739"/>
    </source>
</evidence>
<sequence length="97" mass="11168">QPVHAVGQLHHDLARYYIDAERKCHIDFLCLNYPEYWNETAALNNTSRHLDALYNKGQADAKDWILNNGHAFGQKSSFTPSSDLLRFIQQPQELRAA</sequence>